<accession>A0A0W8DUH0</accession>
<dbReference type="Proteomes" id="UP000054636">
    <property type="component" value="Unassembled WGS sequence"/>
</dbReference>
<dbReference type="EMBL" id="LNFP01000001">
    <property type="protein sequence ID" value="KUG00052.1"/>
    <property type="molecule type" value="Genomic_DNA"/>
</dbReference>
<dbReference type="CDD" id="cd09272">
    <property type="entry name" value="RNase_HI_RT_Ty1"/>
    <property type="match status" value="1"/>
</dbReference>
<evidence type="ECO:0000313" key="2">
    <source>
        <dbReference type="EMBL" id="KUG00052.1"/>
    </source>
</evidence>
<proteinExistence type="predicted"/>
<dbReference type="PANTHER" id="PTHR11439">
    <property type="entry name" value="GAG-POL-RELATED RETROTRANSPOSON"/>
    <property type="match status" value="1"/>
</dbReference>
<feature type="compositionally biased region" description="Basic and acidic residues" evidence="1">
    <location>
        <begin position="175"/>
        <end position="197"/>
    </location>
</feature>
<organism evidence="2 3">
    <name type="scientific">Phytophthora nicotianae</name>
    <name type="common">Potato buckeye rot agent</name>
    <name type="synonym">Phytophthora parasitica</name>
    <dbReference type="NCBI Taxonomy" id="4792"/>
    <lineage>
        <taxon>Eukaryota</taxon>
        <taxon>Sar</taxon>
        <taxon>Stramenopiles</taxon>
        <taxon>Oomycota</taxon>
        <taxon>Peronosporomycetes</taxon>
        <taxon>Peronosporales</taxon>
        <taxon>Peronosporaceae</taxon>
        <taxon>Phytophthora</taxon>
    </lineage>
</organism>
<protein>
    <submittedName>
        <fullName evidence="2">Uncharacterized protein</fullName>
    </submittedName>
</protein>
<dbReference type="PANTHER" id="PTHR11439:SF467">
    <property type="entry name" value="INTEGRASE CATALYTIC DOMAIN-CONTAINING PROTEIN"/>
    <property type="match status" value="1"/>
</dbReference>
<comment type="caution">
    <text evidence="2">The sequence shown here is derived from an EMBL/GenBank/DDBJ whole genome shotgun (WGS) entry which is preliminary data.</text>
</comment>
<gene>
    <name evidence="2" type="ORF">AM588_10008775</name>
</gene>
<feature type="compositionally biased region" description="Basic and acidic residues" evidence="1">
    <location>
        <begin position="153"/>
        <end position="165"/>
    </location>
</feature>
<dbReference type="AlphaFoldDB" id="A0A0W8DUH0"/>
<reference evidence="2 3" key="1">
    <citation type="submission" date="2015-11" db="EMBL/GenBank/DDBJ databases">
        <title>Genomes and virulence difference between two physiological races of Phytophthora nicotianae.</title>
        <authorList>
            <person name="Liu H."/>
            <person name="Ma X."/>
            <person name="Yu H."/>
            <person name="Fang D."/>
            <person name="Li Y."/>
            <person name="Wang X."/>
            <person name="Wang W."/>
            <person name="Dong Y."/>
            <person name="Xiao B."/>
        </authorList>
    </citation>
    <scope>NUCLEOTIDE SEQUENCE [LARGE SCALE GENOMIC DNA]</scope>
    <source>
        <strain evidence="3">race 1</strain>
    </source>
</reference>
<evidence type="ECO:0000256" key="1">
    <source>
        <dbReference type="SAM" id="MobiDB-lite"/>
    </source>
</evidence>
<evidence type="ECO:0000313" key="3">
    <source>
        <dbReference type="Proteomes" id="UP000054636"/>
    </source>
</evidence>
<name>A0A0W8DUH0_PHYNI</name>
<sequence>MKSVTGFTVFCNGQLISARCWKQDTLAESTCEAELIAANTGMNEAIWLEQLVDELGLERDATTLYCDSSSARELMKHAGKHRRTKQLNISDLKIREYVKKRGVKLEPVASKANVADMMTKPLPQEAFQGHRETMGVRTARMNAEASHVITANLKREEQSVRDEYSPKPTSPGQRVPDKNRRAVEESQFALRREPELR</sequence>
<feature type="region of interest" description="Disordered" evidence="1">
    <location>
        <begin position="150"/>
        <end position="197"/>
    </location>
</feature>